<dbReference type="RefSeq" id="WP_221247954.1">
    <property type="nucleotide sequence ID" value="NZ_JACHHK010000002.1"/>
</dbReference>
<sequence>MNIGKEMAASGSAVGAAGKRSPVNNIYKSIIADRSRSFNGYPSVLSGKTEEGAAMNKRYFQALMHREPAEGEQKYIFFVDSTDLAMNIIAAGYQAVVLQEGIEAYFSPEELTSYMDSIQFHGLSLTSYRYVPACSSKRINDLLEDYFRGNYLQWCEGWKLFKDKEYLANTGAEEEIKGLLSQFIERHERKPKPQTNLDAYHVLSKDGEPVGVLDIEIVDDILHTVPSFVIGATPFLYENGVYREDIGCVRLKSIIQKYLYRRFIKSPPLKRICDLLISQSSVQKHFSDLYNYPLEWVNFQNGFTIQSNRN</sequence>
<dbReference type="Proteomes" id="UP000539953">
    <property type="component" value="Unassembled WGS sequence"/>
</dbReference>
<organism evidence="1 2">
    <name type="scientific">Catenisphaera adipataccumulans</name>
    <dbReference type="NCBI Taxonomy" id="700500"/>
    <lineage>
        <taxon>Bacteria</taxon>
        <taxon>Bacillati</taxon>
        <taxon>Bacillota</taxon>
        <taxon>Erysipelotrichia</taxon>
        <taxon>Erysipelotrichales</taxon>
        <taxon>Erysipelotrichaceae</taxon>
        <taxon>Catenisphaera</taxon>
    </lineage>
</organism>
<accession>A0A7W8CVY5</accession>
<proteinExistence type="predicted"/>
<comment type="caution">
    <text evidence="1">The sequence shown here is derived from an EMBL/GenBank/DDBJ whole genome shotgun (WGS) entry which is preliminary data.</text>
</comment>
<gene>
    <name evidence="1" type="ORF">HNQ47_000626</name>
</gene>
<name>A0A7W8CVY5_9FIRM</name>
<dbReference type="EMBL" id="JACHHK010000002">
    <property type="protein sequence ID" value="MBB5182607.1"/>
    <property type="molecule type" value="Genomic_DNA"/>
</dbReference>
<protein>
    <submittedName>
        <fullName evidence="1">Uncharacterized protein</fullName>
    </submittedName>
</protein>
<evidence type="ECO:0000313" key="2">
    <source>
        <dbReference type="Proteomes" id="UP000539953"/>
    </source>
</evidence>
<reference evidence="1 2" key="1">
    <citation type="submission" date="2020-08" db="EMBL/GenBank/DDBJ databases">
        <title>Genomic Encyclopedia of Type Strains, Phase IV (KMG-IV): sequencing the most valuable type-strain genomes for metagenomic binning, comparative biology and taxonomic classification.</title>
        <authorList>
            <person name="Goeker M."/>
        </authorList>
    </citation>
    <scope>NUCLEOTIDE SEQUENCE [LARGE SCALE GENOMIC DNA]</scope>
    <source>
        <strain evidence="1 2">DSM 25799</strain>
    </source>
</reference>
<evidence type="ECO:0000313" key="1">
    <source>
        <dbReference type="EMBL" id="MBB5182607.1"/>
    </source>
</evidence>
<dbReference type="AlphaFoldDB" id="A0A7W8CVY5"/>
<keyword evidence="2" id="KW-1185">Reference proteome</keyword>